<evidence type="ECO:0000313" key="2">
    <source>
        <dbReference type="Proteomes" id="UP001054837"/>
    </source>
</evidence>
<keyword evidence="2" id="KW-1185">Reference proteome</keyword>
<evidence type="ECO:0000313" key="1">
    <source>
        <dbReference type="EMBL" id="GIX92634.1"/>
    </source>
</evidence>
<name>A0AAV4P6H0_9ARAC</name>
<comment type="caution">
    <text evidence="1">The sequence shown here is derived from an EMBL/GenBank/DDBJ whole genome shotgun (WGS) entry which is preliminary data.</text>
</comment>
<reference evidence="1 2" key="1">
    <citation type="submission" date="2021-06" db="EMBL/GenBank/DDBJ databases">
        <title>Caerostris darwini draft genome.</title>
        <authorList>
            <person name="Kono N."/>
            <person name="Arakawa K."/>
        </authorList>
    </citation>
    <scope>NUCLEOTIDE SEQUENCE [LARGE SCALE GENOMIC DNA]</scope>
</reference>
<dbReference type="Proteomes" id="UP001054837">
    <property type="component" value="Unassembled WGS sequence"/>
</dbReference>
<protein>
    <submittedName>
        <fullName evidence="1">Uncharacterized protein</fullName>
    </submittedName>
</protein>
<dbReference type="AlphaFoldDB" id="A0AAV4P6H0"/>
<proteinExistence type="predicted"/>
<dbReference type="EMBL" id="BPLQ01002407">
    <property type="protein sequence ID" value="GIX92634.1"/>
    <property type="molecule type" value="Genomic_DNA"/>
</dbReference>
<accession>A0AAV4P6H0</accession>
<gene>
    <name evidence="1" type="ORF">CDAR_16551</name>
</gene>
<sequence>MPGGRSTFESGVFLIELFCLARNRERGTKSLRNFQLSDNEGLRLKVRPENLLNWTEVQLECKSYKIYEHTSVLVSLQEVLLSEQQSHQKSREVHSRISLFPCHGGRATFESGVFLIELFCLVRNRERGTKSLRKFQLSDNEGLRNNRVGLFLV</sequence>
<organism evidence="1 2">
    <name type="scientific">Caerostris darwini</name>
    <dbReference type="NCBI Taxonomy" id="1538125"/>
    <lineage>
        <taxon>Eukaryota</taxon>
        <taxon>Metazoa</taxon>
        <taxon>Ecdysozoa</taxon>
        <taxon>Arthropoda</taxon>
        <taxon>Chelicerata</taxon>
        <taxon>Arachnida</taxon>
        <taxon>Araneae</taxon>
        <taxon>Araneomorphae</taxon>
        <taxon>Entelegynae</taxon>
        <taxon>Araneoidea</taxon>
        <taxon>Araneidae</taxon>
        <taxon>Caerostris</taxon>
    </lineage>
</organism>